<dbReference type="HOGENOM" id="CLU_2300769_0_0_0"/>
<accession>A9WAW2</accession>
<dbReference type="InParanoid" id="A9WAW2"/>
<dbReference type="EMBL" id="CP000909">
    <property type="protein sequence ID" value="ABY34743.1"/>
    <property type="molecule type" value="Genomic_DNA"/>
</dbReference>
<evidence type="ECO:0000313" key="2">
    <source>
        <dbReference type="Proteomes" id="UP000002008"/>
    </source>
</evidence>
<proteinExistence type="predicted"/>
<dbReference type="RefSeq" id="WP_012257397.1">
    <property type="nucleotide sequence ID" value="NC_010175.1"/>
</dbReference>
<sequence>MTNATNHHDACYQRLRTLFPARELVWIEAEEHLKDDIFCRITLLCRNEFGQWERRRYRYDTLSEALFFMGATPVSEEEAARIRRTAPRLPTISPSPARAA</sequence>
<dbReference type="PATRIC" id="fig|324602.8.peg.1732"/>
<evidence type="ECO:0000313" key="1">
    <source>
        <dbReference type="EMBL" id="ABY34743.1"/>
    </source>
</evidence>
<dbReference type="Proteomes" id="UP000002008">
    <property type="component" value="Chromosome"/>
</dbReference>
<dbReference type="KEGG" id="cau:Caur_1523"/>
<dbReference type="EnsemblBacteria" id="ABY34743">
    <property type="protein sequence ID" value="ABY34743"/>
    <property type="gene ID" value="Caur_1523"/>
</dbReference>
<protein>
    <submittedName>
        <fullName evidence="1">Uncharacterized protein</fullName>
    </submittedName>
</protein>
<gene>
    <name evidence="1" type="ordered locus">Caur_1523</name>
</gene>
<name>A9WAW2_CHLAA</name>
<organism evidence="1 2">
    <name type="scientific">Chloroflexus aurantiacus (strain ATCC 29366 / DSM 635 / J-10-fl)</name>
    <dbReference type="NCBI Taxonomy" id="324602"/>
    <lineage>
        <taxon>Bacteria</taxon>
        <taxon>Bacillati</taxon>
        <taxon>Chloroflexota</taxon>
        <taxon>Chloroflexia</taxon>
        <taxon>Chloroflexales</taxon>
        <taxon>Chloroflexineae</taxon>
        <taxon>Chloroflexaceae</taxon>
        <taxon>Chloroflexus</taxon>
    </lineage>
</organism>
<dbReference type="STRING" id="324602.Caur_1523"/>
<reference evidence="2" key="1">
    <citation type="journal article" date="2011" name="BMC Genomics">
        <title>Complete genome sequence of the filamentous anoxygenic phototrophic bacterium Chloroflexus aurantiacus.</title>
        <authorList>
            <person name="Tang K.H."/>
            <person name="Barry K."/>
            <person name="Chertkov O."/>
            <person name="Dalin E."/>
            <person name="Han C.S."/>
            <person name="Hauser L.J."/>
            <person name="Honchak B.M."/>
            <person name="Karbach L.E."/>
            <person name="Land M.L."/>
            <person name="Lapidus A."/>
            <person name="Larimer F.W."/>
            <person name="Mikhailova N."/>
            <person name="Pitluck S."/>
            <person name="Pierson B.K."/>
            <person name="Blankenship R.E."/>
        </authorList>
    </citation>
    <scope>NUCLEOTIDE SEQUENCE [LARGE SCALE GENOMIC DNA]</scope>
    <source>
        <strain evidence="2">ATCC 29366 / DSM 635 / J-10-fl</strain>
    </source>
</reference>
<keyword evidence="2" id="KW-1185">Reference proteome</keyword>
<dbReference type="AlphaFoldDB" id="A9WAW2"/>